<dbReference type="Gene3D" id="3.40.50.1820">
    <property type="entry name" value="alpha/beta hydrolase"/>
    <property type="match status" value="1"/>
</dbReference>
<organism evidence="3 4">
    <name type="scientific">Lentisphaera araneosa HTCC2155</name>
    <dbReference type="NCBI Taxonomy" id="313628"/>
    <lineage>
        <taxon>Bacteria</taxon>
        <taxon>Pseudomonadati</taxon>
        <taxon>Lentisphaerota</taxon>
        <taxon>Lentisphaeria</taxon>
        <taxon>Lentisphaerales</taxon>
        <taxon>Lentisphaeraceae</taxon>
        <taxon>Lentisphaera</taxon>
    </lineage>
</organism>
<reference evidence="3 4" key="1">
    <citation type="journal article" date="2010" name="J. Bacteriol.">
        <title>Genome sequence of Lentisphaera araneosa HTCC2155T, the type species of the order Lentisphaerales in the phylum Lentisphaerae.</title>
        <authorList>
            <person name="Thrash J.C."/>
            <person name="Cho J.C."/>
            <person name="Vergin K.L."/>
            <person name="Morris R.M."/>
            <person name="Giovannoni S.J."/>
        </authorList>
    </citation>
    <scope>NUCLEOTIDE SEQUENCE [LARGE SCALE GENOMIC DNA]</scope>
    <source>
        <strain evidence="3 4">HTCC2155</strain>
    </source>
</reference>
<dbReference type="OrthoDB" id="2491135at2"/>
<comment type="caution">
    <text evidence="3">The sequence shown here is derived from an EMBL/GenBank/DDBJ whole genome shotgun (WGS) entry which is preliminary data.</text>
</comment>
<name>A6DGG6_9BACT</name>
<dbReference type="GO" id="GO:0016787">
    <property type="term" value="F:hydrolase activity"/>
    <property type="evidence" value="ECO:0007669"/>
    <property type="project" value="InterPro"/>
</dbReference>
<dbReference type="InterPro" id="IPR050261">
    <property type="entry name" value="FrsA_esterase"/>
</dbReference>
<evidence type="ECO:0000313" key="3">
    <source>
        <dbReference type="EMBL" id="EDM29283.1"/>
    </source>
</evidence>
<dbReference type="RefSeq" id="WP_007277009.1">
    <property type="nucleotide sequence ID" value="NZ_ABCK01000002.1"/>
</dbReference>
<evidence type="ECO:0000259" key="2">
    <source>
        <dbReference type="Pfam" id="PF01738"/>
    </source>
</evidence>
<dbReference type="eggNOG" id="COG0412">
    <property type="taxonomic scope" value="Bacteria"/>
</dbReference>
<accession>A6DGG6</accession>
<evidence type="ECO:0000256" key="1">
    <source>
        <dbReference type="SAM" id="SignalP"/>
    </source>
</evidence>
<feature type="signal peptide" evidence="1">
    <location>
        <begin position="1"/>
        <end position="20"/>
    </location>
</feature>
<dbReference type="Pfam" id="PF01738">
    <property type="entry name" value="DLH"/>
    <property type="match status" value="1"/>
</dbReference>
<protein>
    <recommendedName>
        <fullName evidence="2">Dienelactone hydrolase domain-containing protein</fullName>
    </recommendedName>
</protein>
<dbReference type="Proteomes" id="UP000004947">
    <property type="component" value="Unassembled WGS sequence"/>
</dbReference>
<dbReference type="InterPro" id="IPR029058">
    <property type="entry name" value="AB_hydrolase_fold"/>
</dbReference>
<evidence type="ECO:0000313" key="4">
    <source>
        <dbReference type="Proteomes" id="UP000004947"/>
    </source>
</evidence>
<dbReference type="STRING" id="313628.LNTAR_22874"/>
<dbReference type="PANTHER" id="PTHR22946:SF0">
    <property type="entry name" value="DIENELACTONE HYDROLASE DOMAIN-CONTAINING PROTEIN"/>
    <property type="match status" value="1"/>
</dbReference>
<dbReference type="InterPro" id="IPR002925">
    <property type="entry name" value="Dienelactn_hydro"/>
</dbReference>
<dbReference type="EMBL" id="ABCK01000002">
    <property type="protein sequence ID" value="EDM29283.1"/>
    <property type="molecule type" value="Genomic_DNA"/>
</dbReference>
<gene>
    <name evidence="3" type="ORF">LNTAR_22874</name>
</gene>
<proteinExistence type="predicted"/>
<dbReference type="SUPFAM" id="SSF53474">
    <property type="entry name" value="alpha/beta-Hydrolases"/>
    <property type="match status" value="1"/>
</dbReference>
<keyword evidence="1" id="KW-0732">Signal</keyword>
<dbReference type="AlphaFoldDB" id="A6DGG6"/>
<feature type="chain" id="PRO_5002694328" description="Dienelactone hydrolase domain-containing protein" evidence="1">
    <location>
        <begin position="21"/>
        <end position="607"/>
    </location>
</feature>
<dbReference type="PANTHER" id="PTHR22946">
    <property type="entry name" value="DIENELACTONE HYDROLASE DOMAIN-CONTAINING PROTEIN-RELATED"/>
    <property type="match status" value="1"/>
</dbReference>
<feature type="domain" description="Dienelactone hydrolase" evidence="2">
    <location>
        <begin position="193"/>
        <end position="323"/>
    </location>
</feature>
<sequence length="607" mass="69537">MCLSPYFFAFTLSLCFATFAKDTFTPYTADNVPTNVIDLWKDYDARAEALETKIIKEWKKDGVVSRYITFKVGTFKGQDARIAAYYCFPENGKKNPAFVWSHGGGQRADRKRGEYFAKRGFATVDINWLGRPMEEGIEENTDWGKVDPTQGPGFYKKALRKHWKRGLEADEFTIDPVDSPRNNNWFLLVVAARRAITFLENQPAVNADKIGFSGFSMGGTITSMTAMDPRLKAVAPFVGGTGFLHEDFPGLERTGLKAHYAKPGHLEMYVNTVDPSAYWPHVKVPVLFINSTNDFHAVFDRVYQTMDLLPHKNWRVSMNMHKNHGPGGEQWIMLNKWFNLYLKGNNERMPATPPSTFNLKANEAHFSVSPENNNKDLVEVEIYYSHNPNSITRFWKRAKATSDGKTWQAKIAHKKNVPLYTFALCRYKLSKEEETLSGNTSSYSLFSQEYSYVPDNFKIENLKELAKDQVLFEDFSQGLQDWKWRHGSINTYKFQDPSFVYDNKKLNITINPKQDAYYLQLSVDSRFLGGGRDIGRFHCTIPITAGEQKDIVIKTTDFKSHDKKPKAVQWSRISKFSLALINQKTKQRVNLSTKEGLSMIKSIKLID</sequence>
<keyword evidence="4" id="KW-1185">Reference proteome</keyword>